<dbReference type="EMBL" id="BJUI01000016">
    <property type="protein sequence ID" value="GEK42282.1"/>
    <property type="molecule type" value="Genomic_DNA"/>
</dbReference>
<protein>
    <submittedName>
        <fullName evidence="2">Uncharacterized protein</fullName>
    </submittedName>
</protein>
<evidence type="ECO:0000313" key="2">
    <source>
        <dbReference type="EMBL" id="GEK42282.1"/>
    </source>
</evidence>
<proteinExistence type="predicted"/>
<organism evidence="2 3">
    <name type="scientific">Ligilactobacillus aviarius</name>
    <dbReference type="NCBI Taxonomy" id="1606"/>
    <lineage>
        <taxon>Bacteria</taxon>
        <taxon>Bacillati</taxon>
        <taxon>Bacillota</taxon>
        <taxon>Bacilli</taxon>
        <taxon>Lactobacillales</taxon>
        <taxon>Lactobacillaceae</taxon>
        <taxon>Ligilactobacillus</taxon>
    </lineage>
</organism>
<accession>A0A510WSS7</accession>
<feature type="coiled-coil region" evidence="1">
    <location>
        <begin position="69"/>
        <end position="96"/>
    </location>
</feature>
<gene>
    <name evidence="2" type="ORF">LAV01_11140</name>
</gene>
<keyword evidence="1" id="KW-0175">Coiled coil</keyword>
<keyword evidence="3" id="KW-1185">Reference proteome</keyword>
<dbReference type="RefSeq" id="WP_057827532.1">
    <property type="nucleotide sequence ID" value="NZ_BAAACL010000017.1"/>
</dbReference>
<comment type="caution">
    <text evidence="2">The sequence shown here is derived from an EMBL/GenBank/DDBJ whole genome shotgun (WGS) entry which is preliminary data.</text>
</comment>
<sequence>MKAHGLKTVYDERLLYFFAFIQRATEAVEDDGKHYKFTSLNEIIDLDAVEARLKGWKHTPTESAAMKKINKYKALSERAKRAAEMAKQQLAGKEEK</sequence>
<dbReference type="AlphaFoldDB" id="A0A510WSS7"/>
<name>A0A510WSS7_9LACO</name>
<reference evidence="2 3" key="1">
    <citation type="submission" date="2019-07" db="EMBL/GenBank/DDBJ databases">
        <title>Whole genome shotgun sequence of Lactobacillus aviarius subsp. aviarius NBRC 102162.</title>
        <authorList>
            <person name="Hosoyama A."/>
            <person name="Uohara A."/>
            <person name="Ohji S."/>
            <person name="Ichikawa N."/>
        </authorList>
    </citation>
    <scope>NUCLEOTIDE SEQUENCE [LARGE SCALE GENOMIC DNA]</scope>
    <source>
        <strain evidence="2 3">NBRC 102162</strain>
    </source>
</reference>
<dbReference type="Proteomes" id="UP000321722">
    <property type="component" value="Unassembled WGS sequence"/>
</dbReference>
<evidence type="ECO:0000313" key="3">
    <source>
        <dbReference type="Proteomes" id="UP000321722"/>
    </source>
</evidence>
<evidence type="ECO:0000256" key="1">
    <source>
        <dbReference type="SAM" id="Coils"/>
    </source>
</evidence>